<keyword evidence="4" id="KW-0489">Methyltransferase</keyword>
<reference evidence="4 5" key="2">
    <citation type="journal article" date="2024" name="Int. J. Syst. Evol. Microbiol.">
        <title>Promethearchaeum syntrophicum gen. nov., sp. nov., an anaerobic, obligately syntrophic archaeon, the first isolate of the lineage 'Asgard' archaea, and proposal of the new archaeal phylum Promethearchaeota phyl. nov. and kingdom Promethearchaeati regn. nov.</title>
        <authorList>
            <person name="Imachi H."/>
            <person name="Nobu M.K."/>
            <person name="Kato S."/>
            <person name="Takaki Y."/>
            <person name="Miyazaki M."/>
            <person name="Miyata M."/>
            <person name="Ogawara M."/>
            <person name="Saito Y."/>
            <person name="Sakai S."/>
            <person name="Tahara Y.O."/>
            <person name="Takano Y."/>
            <person name="Tasumi E."/>
            <person name="Uematsu K."/>
            <person name="Yoshimura T."/>
            <person name="Itoh T."/>
            <person name="Ohkuma M."/>
            <person name="Takai K."/>
        </authorList>
    </citation>
    <scope>NUCLEOTIDE SEQUENCE [LARGE SCALE GENOMIC DNA]</scope>
    <source>
        <strain evidence="4 5">MK-D1</strain>
    </source>
</reference>
<protein>
    <submittedName>
        <fullName evidence="4">TrmO family methyltransferase</fullName>
        <ecNumber evidence="4">2.1.1.-</ecNumber>
    </submittedName>
</protein>
<dbReference type="Gene3D" id="2.40.30.70">
    <property type="entry name" value="YaeB-like"/>
    <property type="match status" value="1"/>
</dbReference>
<proteinExistence type="inferred from homology"/>
<dbReference type="EC" id="2.1.1.-" evidence="4"/>
<gene>
    <name evidence="4" type="ORF">DSAG12_03936</name>
</gene>
<evidence type="ECO:0000259" key="3">
    <source>
        <dbReference type="PROSITE" id="PS51668"/>
    </source>
</evidence>
<reference evidence="4 5" key="1">
    <citation type="journal article" date="2020" name="Nature">
        <title>Isolation of an archaeon at the prokaryote-eukaryote interface.</title>
        <authorList>
            <person name="Imachi H."/>
            <person name="Nobu M.K."/>
            <person name="Nakahara N."/>
            <person name="Morono Y."/>
            <person name="Ogawara M."/>
            <person name="Takaki Y."/>
            <person name="Takano Y."/>
            <person name="Uematsu K."/>
            <person name="Ikuta T."/>
            <person name="Ito M."/>
            <person name="Matsui Y."/>
            <person name="Miyazaki M."/>
            <person name="Murata K."/>
            <person name="Saito Y."/>
            <person name="Sakai S."/>
            <person name="Song C."/>
            <person name="Tasumi E."/>
            <person name="Yamanaka Y."/>
            <person name="Yamaguchi T."/>
            <person name="Kamagata Y."/>
            <person name="Tamaki H."/>
            <person name="Takai K."/>
        </authorList>
    </citation>
    <scope>NUCLEOTIDE SEQUENCE [LARGE SCALE GENOMIC DNA]</scope>
    <source>
        <strain evidence="4 5">MK-D1</strain>
    </source>
</reference>
<evidence type="ECO:0000313" key="5">
    <source>
        <dbReference type="Proteomes" id="UP000321408"/>
    </source>
</evidence>
<dbReference type="InterPro" id="IPR040372">
    <property type="entry name" value="YaeB-like"/>
</dbReference>
<dbReference type="PROSITE" id="PS51668">
    <property type="entry name" value="TSAA_2"/>
    <property type="match status" value="1"/>
</dbReference>
<feature type="domain" description="TsaA-like" evidence="3">
    <location>
        <begin position="43"/>
        <end position="173"/>
    </location>
</feature>
<dbReference type="InterPro" id="IPR023370">
    <property type="entry name" value="TrmO-like_N"/>
</dbReference>
<name>A0A5B9DFN7_9ARCH</name>
<comment type="similarity">
    <text evidence="2">Belongs to the tRNA methyltransferase O family.</text>
</comment>
<keyword evidence="4" id="KW-0808">Transferase</keyword>
<keyword evidence="5" id="KW-1185">Reference proteome</keyword>
<dbReference type="SUPFAM" id="SSF118196">
    <property type="entry name" value="YaeB-like"/>
    <property type="match status" value="1"/>
</dbReference>
<dbReference type="AlphaFoldDB" id="A0A5B9DFN7"/>
<dbReference type="RefSeq" id="WP_147665071.1">
    <property type="nucleotide sequence ID" value="NZ_CP042905.2"/>
</dbReference>
<dbReference type="GeneID" id="41331901"/>
<dbReference type="InterPro" id="IPR036414">
    <property type="entry name" value="YaeB_N_sf"/>
</dbReference>
<sequence length="173" mass="19669">MPTCTKCKCSLCNQNSDQYHIEKIDDKLICHSCLYNESKPYKIYPIGFVANDTDPGQNFEFRGKSNNNSNLSISKIKLFDSQKPFLFKLEDEKWITIIFYFHIQQPITSTFARGLDGKKVGVFASRTPFRPSRLGISEVELIKIEGTTLYVINLDAFNGSPILDIKIGSKSLK</sequence>
<evidence type="ECO:0000313" key="4">
    <source>
        <dbReference type="EMBL" id="QEE18098.1"/>
    </source>
</evidence>
<evidence type="ECO:0000256" key="2">
    <source>
        <dbReference type="ARBA" id="ARBA00033753"/>
    </source>
</evidence>
<accession>A0A5B9DFN7</accession>
<dbReference type="PANTHER" id="PTHR12818:SF0">
    <property type="entry name" value="TRNA (ADENINE(37)-N6)-METHYLTRANSFERASE"/>
    <property type="match status" value="1"/>
</dbReference>
<evidence type="ECO:0000256" key="1">
    <source>
        <dbReference type="ARBA" id="ARBA00022691"/>
    </source>
</evidence>
<dbReference type="Proteomes" id="UP000321408">
    <property type="component" value="Chromosome"/>
</dbReference>
<keyword evidence="1" id="KW-0949">S-adenosyl-L-methionine</keyword>
<dbReference type="KEGG" id="psyt:DSAG12_03936"/>
<dbReference type="Pfam" id="PF01980">
    <property type="entry name" value="TrmO_N"/>
    <property type="match status" value="1"/>
</dbReference>
<dbReference type="InterPro" id="IPR036413">
    <property type="entry name" value="YaeB-like_sf"/>
</dbReference>
<organism evidence="4 5">
    <name type="scientific">Promethearchaeum syntrophicum</name>
    <dbReference type="NCBI Taxonomy" id="2594042"/>
    <lineage>
        <taxon>Archaea</taxon>
        <taxon>Promethearchaeati</taxon>
        <taxon>Promethearchaeota</taxon>
        <taxon>Promethearchaeia</taxon>
        <taxon>Promethearchaeales</taxon>
        <taxon>Promethearchaeaceae</taxon>
        <taxon>Promethearchaeum</taxon>
    </lineage>
</organism>
<dbReference type="PANTHER" id="PTHR12818">
    <property type="entry name" value="TRNA (ADENINE(37)-N6)-METHYLTRANSFERASE"/>
    <property type="match status" value="1"/>
</dbReference>
<dbReference type="OrthoDB" id="40408at2157"/>
<dbReference type="EMBL" id="CP042905">
    <property type="protein sequence ID" value="QEE18098.1"/>
    <property type="molecule type" value="Genomic_DNA"/>
</dbReference>